<accession>A0A8S1J228</accession>
<evidence type="ECO:0000256" key="1">
    <source>
        <dbReference type="ARBA" id="ARBA00004370"/>
    </source>
</evidence>
<feature type="region of interest" description="Disordered" evidence="6">
    <location>
        <begin position="20"/>
        <end position="48"/>
    </location>
</feature>
<keyword evidence="9" id="KW-1185">Reference proteome</keyword>
<organism evidence="8 9">
    <name type="scientific">Ostreobium quekettii</name>
    <dbReference type="NCBI Taxonomy" id="121088"/>
    <lineage>
        <taxon>Eukaryota</taxon>
        <taxon>Viridiplantae</taxon>
        <taxon>Chlorophyta</taxon>
        <taxon>core chlorophytes</taxon>
        <taxon>Ulvophyceae</taxon>
        <taxon>TCBD clade</taxon>
        <taxon>Bryopsidales</taxon>
        <taxon>Ostreobineae</taxon>
        <taxon>Ostreobiaceae</taxon>
        <taxon>Ostreobium</taxon>
    </lineage>
</organism>
<gene>
    <name evidence="8" type="ORF">OSTQU699_LOCUS5414</name>
</gene>
<keyword evidence="4 7" id="KW-1133">Transmembrane helix</keyword>
<reference evidence="8" key="1">
    <citation type="submission" date="2020-12" db="EMBL/GenBank/DDBJ databases">
        <authorList>
            <person name="Iha C."/>
        </authorList>
    </citation>
    <scope>NUCLEOTIDE SEQUENCE</scope>
</reference>
<name>A0A8S1J228_9CHLO</name>
<protein>
    <submittedName>
        <fullName evidence="8">Uncharacterized protein</fullName>
    </submittedName>
</protein>
<comment type="subcellular location">
    <subcellularLocation>
        <location evidence="1">Membrane</location>
    </subcellularLocation>
</comment>
<feature type="transmembrane region" description="Helical" evidence="7">
    <location>
        <begin position="141"/>
        <end position="159"/>
    </location>
</feature>
<evidence type="ECO:0000256" key="7">
    <source>
        <dbReference type="SAM" id="Phobius"/>
    </source>
</evidence>
<comment type="similarity">
    <text evidence="2">Belongs to the FUN14 family.</text>
</comment>
<evidence type="ECO:0000256" key="5">
    <source>
        <dbReference type="ARBA" id="ARBA00023136"/>
    </source>
</evidence>
<evidence type="ECO:0000256" key="3">
    <source>
        <dbReference type="ARBA" id="ARBA00022692"/>
    </source>
</evidence>
<dbReference type="Pfam" id="PF04930">
    <property type="entry name" value="FUN14"/>
    <property type="match status" value="1"/>
</dbReference>
<feature type="transmembrane region" description="Helical" evidence="7">
    <location>
        <begin position="60"/>
        <end position="83"/>
    </location>
</feature>
<keyword evidence="3 7" id="KW-0812">Transmembrane</keyword>
<keyword evidence="5 7" id="KW-0472">Membrane</keyword>
<dbReference type="AlphaFoldDB" id="A0A8S1J228"/>
<dbReference type="EMBL" id="CAJHUC010001167">
    <property type="protein sequence ID" value="CAD7700055.1"/>
    <property type="molecule type" value="Genomic_DNA"/>
</dbReference>
<evidence type="ECO:0000256" key="6">
    <source>
        <dbReference type="SAM" id="MobiDB-lite"/>
    </source>
</evidence>
<feature type="transmembrane region" description="Helical" evidence="7">
    <location>
        <begin position="89"/>
        <end position="108"/>
    </location>
</feature>
<evidence type="ECO:0000256" key="2">
    <source>
        <dbReference type="ARBA" id="ARBA00009160"/>
    </source>
</evidence>
<sequence length="164" mass="17036">MPEGQTAVDVQEPLIPAAATPPVAATPPAAGGAPAASADAPADGPAKKGKSWDIGTIADAIYKSASVLGLAALLGFIIGFFLFKHWWKFLIAVVVIFVIIQGLAWFGIIHLHMSDVKNAAGRLVGEEGGVRAGLKSLGAKIMQNLIPTIIGFILGFIVGRTHEF</sequence>
<dbReference type="InterPro" id="IPR007014">
    <property type="entry name" value="FUN14"/>
</dbReference>
<evidence type="ECO:0000256" key="4">
    <source>
        <dbReference type="ARBA" id="ARBA00022989"/>
    </source>
</evidence>
<dbReference type="Proteomes" id="UP000708148">
    <property type="component" value="Unassembled WGS sequence"/>
</dbReference>
<dbReference type="GO" id="GO:0016020">
    <property type="term" value="C:membrane"/>
    <property type="evidence" value="ECO:0007669"/>
    <property type="project" value="UniProtKB-SubCell"/>
</dbReference>
<feature type="compositionally biased region" description="Low complexity" evidence="6">
    <location>
        <begin position="20"/>
        <end position="44"/>
    </location>
</feature>
<proteinExistence type="inferred from homology"/>
<evidence type="ECO:0000313" key="9">
    <source>
        <dbReference type="Proteomes" id="UP000708148"/>
    </source>
</evidence>
<evidence type="ECO:0000313" key="8">
    <source>
        <dbReference type="EMBL" id="CAD7700055.1"/>
    </source>
</evidence>
<comment type="caution">
    <text evidence="8">The sequence shown here is derived from an EMBL/GenBank/DDBJ whole genome shotgun (WGS) entry which is preliminary data.</text>
</comment>